<organism evidence="2 3">
    <name type="scientific">Maritalea porphyrae</name>
    <dbReference type="NCBI Taxonomy" id="880732"/>
    <lineage>
        <taxon>Bacteria</taxon>
        <taxon>Pseudomonadati</taxon>
        <taxon>Pseudomonadota</taxon>
        <taxon>Alphaproteobacteria</taxon>
        <taxon>Hyphomicrobiales</taxon>
        <taxon>Devosiaceae</taxon>
        <taxon>Maritalea</taxon>
    </lineage>
</organism>
<proteinExistence type="predicted"/>
<accession>A0ABQ5UNV5</accession>
<evidence type="ECO:0000259" key="1">
    <source>
        <dbReference type="Pfam" id="PF01863"/>
    </source>
</evidence>
<reference evidence="2" key="2">
    <citation type="submission" date="2023-01" db="EMBL/GenBank/DDBJ databases">
        <title>Draft genome sequence of Maritalea porphyrae strain NBRC 107169.</title>
        <authorList>
            <person name="Sun Q."/>
            <person name="Mori K."/>
        </authorList>
    </citation>
    <scope>NUCLEOTIDE SEQUENCE</scope>
    <source>
        <strain evidence="2">NBRC 107169</strain>
    </source>
</reference>
<dbReference type="RefSeq" id="WP_284362791.1">
    <property type="nucleotide sequence ID" value="NZ_BSNI01000002.1"/>
</dbReference>
<keyword evidence="2" id="KW-0378">Hydrolase</keyword>
<dbReference type="Pfam" id="PF01863">
    <property type="entry name" value="YgjP-like"/>
    <property type="match status" value="1"/>
</dbReference>
<gene>
    <name evidence="2" type="ORF">GCM10007879_12250</name>
</gene>
<evidence type="ECO:0000313" key="3">
    <source>
        <dbReference type="Proteomes" id="UP001161405"/>
    </source>
</evidence>
<dbReference type="InterPro" id="IPR053136">
    <property type="entry name" value="UTP_pyrophosphatase-like"/>
</dbReference>
<sequence>MQSWLAKAEAISKIIAMFFARKSQTIPERTQLEIDGEPQEIVVRQNNRARRYRITLDSRQGIVLTVPKSGTWRDAERFLHKQRHWLAARQHHVVTPKPIELGAIIPLRGVDTRVHGTGTLRGVPRIEESDEMQILHMPGADEHIGRRTVDWLKREAKADIAASVAVHTSRLGVTHKAISMRDQSTRWGSCSSAGNLNFNWRLILAPPFVLDYVAAHEVAHLIEMNHSQAFWDQVERTLPDMQRGRTWLKVHGRTLFAYQ</sequence>
<dbReference type="Gene3D" id="3.30.2010.10">
    <property type="entry name" value="Metalloproteases ('zincins'), catalytic domain"/>
    <property type="match status" value="1"/>
</dbReference>
<feature type="domain" description="YgjP-like metallopeptidase" evidence="1">
    <location>
        <begin position="50"/>
        <end position="250"/>
    </location>
</feature>
<name>A0ABQ5UNV5_9HYPH</name>
<dbReference type="PANTHER" id="PTHR30399">
    <property type="entry name" value="UNCHARACTERIZED PROTEIN YGJP"/>
    <property type="match status" value="1"/>
</dbReference>
<comment type="caution">
    <text evidence="2">The sequence shown here is derived from an EMBL/GenBank/DDBJ whole genome shotgun (WGS) entry which is preliminary data.</text>
</comment>
<dbReference type="Proteomes" id="UP001161405">
    <property type="component" value="Unassembled WGS sequence"/>
</dbReference>
<dbReference type="InterPro" id="IPR002725">
    <property type="entry name" value="YgjP-like_metallopeptidase"/>
</dbReference>
<dbReference type="PANTHER" id="PTHR30399:SF1">
    <property type="entry name" value="UTP PYROPHOSPHATASE"/>
    <property type="match status" value="1"/>
</dbReference>
<dbReference type="CDD" id="cd07344">
    <property type="entry name" value="M48_yhfN_like"/>
    <property type="match status" value="1"/>
</dbReference>
<dbReference type="EMBL" id="BSNI01000002">
    <property type="protein sequence ID" value="GLQ16976.1"/>
    <property type="molecule type" value="Genomic_DNA"/>
</dbReference>
<reference evidence="2" key="1">
    <citation type="journal article" date="2014" name="Int. J. Syst. Evol. Microbiol.">
        <title>Complete genome of a new Firmicutes species belonging to the dominant human colonic microbiota ('Ruminococcus bicirculans') reveals two chromosomes and a selective capacity to utilize plant glucans.</title>
        <authorList>
            <consortium name="NISC Comparative Sequencing Program"/>
            <person name="Wegmann U."/>
            <person name="Louis P."/>
            <person name="Goesmann A."/>
            <person name="Henrissat B."/>
            <person name="Duncan S.H."/>
            <person name="Flint H.J."/>
        </authorList>
    </citation>
    <scope>NUCLEOTIDE SEQUENCE</scope>
    <source>
        <strain evidence="2">NBRC 107169</strain>
    </source>
</reference>
<evidence type="ECO:0000313" key="2">
    <source>
        <dbReference type="EMBL" id="GLQ16976.1"/>
    </source>
</evidence>
<dbReference type="GO" id="GO:0016787">
    <property type="term" value="F:hydrolase activity"/>
    <property type="evidence" value="ECO:0007669"/>
    <property type="project" value="UniProtKB-KW"/>
</dbReference>
<protein>
    <submittedName>
        <fullName evidence="2">Metal-dependent hydrolase</fullName>
    </submittedName>
</protein>
<keyword evidence="3" id="KW-1185">Reference proteome</keyword>